<keyword evidence="9" id="KW-1185">Reference proteome</keyword>
<dbReference type="AlphaFoldDB" id="A0A386HMW3"/>
<feature type="binding site" evidence="3">
    <location>
        <position position="320"/>
    </location>
    <ligand>
        <name>CTP</name>
        <dbReference type="ChEBI" id="CHEBI:37563"/>
    </ligand>
</feature>
<keyword evidence="3 4" id="KW-0285">Flavoprotein</keyword>
<dbReference type="NCBIfam" id="TIGR00521">
    <property type="entry name" value="coaBC_dfp"/>
    <property type="match status" value="1"/>
</dbReference>
<keyword evidence="3 4" id="KW-0436">Ligase</keyword>
<feature type="region of interest" description="Phosphopantothenoylcysteine decarboxylase" evidence="3">
    <location>
        <begin position="1"/>
        <end position="186"/>
    </location>
</feature>
<feature type="binding site" evidence="3">
    <location>
        <position position="338"/>
    </location>
    <ligand>
        <name>CTP</name>
        <dbReference type="ChEBI" id="CHEBI:37563"/>
    </ligand>
</feature>
<keyword evidence="3" id="KW-0460">Magnesium</keyword>
<dbReference type="GO" id="GO:0004632">
    <property type="term" value="F:phosphopantothenate--cysteine ligase activity"/>
    <property type="evidence" value="ECO:0007669"/>
    <property type="project" value="UniProtKB-UniRule"/>
</dbReference>
<evidence type="ECO:0000313" key="9">
    <source>
        <dbReference type="Proteomes" id="UP000266118"/>
    </source>
</evidence>
<dbReference type="InterPro" id="IPR007085">
    <property type="entry name" value="DNA/pantothenate-metab_flavo_C"/>
</dbReference>
<comment type="similarity">
    <text evidence="3 4">In the C-terminal section; belongs to the PPC synthetase family.</text>
</comment>
<feature type="binding site" evidence="3">
    <location>
        <position position="286"/>
    </location>
    <ligand>
        <name>CTP</name>
        <dbReference type="ChEBI" id="CHEBI:37563"/>
    </ligand>
</feature>
<comment type="cofactor">
    <cofactor evidence="3">
        <name>FMN</name>
        <dbReference type="ChEBI" id="CHEBI:58210"/>
    </cofactor>
    <text evidence="3">Binds 1 FMN per subunit.</text>
</comment>
<dbReference type="PANTHER" id="PTHR14359">
    <property type="entry name" value="HOMO-OLIGOMERIC FLAVIN CONTAINING CYS DECARBOXYLASE FAMILY"/>
    <property type="match status" value="1"/>
</dbReference>
<organism evidence="8 9">
    <name type="scientific">Arachidicoccus soli</name>
    <dbReference type="NCBI Taxonomy" id="2341117"/>
    <lineage>
        <taxon>Bacteria</taxon>
        <taxon>Pseudomonadati</taxon>
        <taxon>Bacteroidota</taxon>
        <taxon>Chitinophagia</taxon>
        <taxon>Chitinophagales</taxon>
        <taxon>Chitinophagaceae</taxon>
        <taxon>Arachidicoccus</taxon>
    </lineage>
</organism>
<comment type="caution">
    <text evidence="3">Lacks conserved residue(s) required for the propagation of feature annotation.</text>
</comment>
<evidence type="ECO:0000259" key="7">
    <source>
        <dbReference type="Pfam" id="PF04127"/>
    </source>
</evidence>
<evidence type="ECO:0000256" key="3">
    <source>
        <dbReference type="HAMAP-Rule" id="MF_02225"/>
    </source>
</evidence>
<gene>
    <name evidence="3 8" type="primary">coaBC</name>
    <name evidence="8" type="ORF">D6B99_06200</name>
</gene>
<evidence type="ECO:0000259" key="6">
    <source>
        <dbReference type="Pfam" id="PF02441"/>
    </source>
</evidence>
<evidence type="ECO:0000256" key="2">
    <source>
        <dbReference type="ARBA" id="ARBA00023239"/>
    </source>
</evidence>
<dbReference type="KEGG" id="ark:D6B99_06200"/>
<dbReference type="HAMAP" id="MF_02225">
    <property type="entry name" value="CoaBC"/>
    <property type="match status" value="1"/>
</dbReference>
<comment type="pathway">
    <text evidence="3 4">Cofactor biosynthesis; coenzyme A biosynthesis; CoA from (R)-pantothenate: step 3/5.</text>
</comment>
<evidence type="ECO:0000256" key="5">
    <source>
        <dbReference type="SAM" id="Coils"/>
    </source>
</evidence>
<dbReference type="UniPathway" id="UPA00241">
    <property type="reaction ID" value="UER00353"/>
</dbReference>
<reference evidence="8 9" key="1">
    <citation type="submission" date="2018-09" db="EMBL/GenBank/DDBJ databases">
        <title>Arachidicoccus sp. nov., a bacterium isolated from soil.</title>
        <authorList>
            <person name="Weon H.-Y."/>
            <person name="Kwon S.-W."/>
            <person name="Lee S.A."/>
        </authorList>
    </citation>
    <scope>NUCLEOTIDE SEQUENCE [LARGE SCALE GENOMIC DNA]</scope>
    <source>
        <strain evidence="8 9">KIS59-12</strain>
    </source>
</reference>
<comment type="similarity">
    <text evidence="3 4">In the N-terminal section; belongs to the HFCD (homo-oligomeric flavin containing Cys decarboxylase) superfamily.</text>
</comment>
<sequence length="394" mass="43081">MLVGKKILIGISGSIAAYKTILLTRLLVKEGAEVKVVMTEAATKFVSPLVLSTLSNNKVLIDLFKEDVWANHVMLGRWADLMIIAPLSCNTLAKMAQGFCDNLLLSVYLSATCKVMCAPAMDEEMWLHPVTQQNITTLKKNGNLVLDVANGDLASGLIGEGRMMEPEEILLSIKSFFRKESFKGKKILITSGPTYEAIDPVRFIANHSTGKMGTALAEALYLLGAEVTLISGPTKVLPQFKEINILPVVSAEEMFNTCLEHFSTCDIAILAAAVADYTPIEKANQKIKKTEDEFDLKLKKTKDILKELGKQKQKQILVGFALETNNALTNAQIKLEEKQADFIVLNSMENTGAGFGYDTNNVIVLDKNGDKNESGLVSKEAAAYFIAGIIEKNI</sequence>
<evidence type="ECO:0000256" key="1">
    <source>
        <dbReference type="ARBA" id="ARBA00022793"/>
    </source>
</evidence>
<dbReference type="GO" id="GO:0015937">
    <property type="term" value="P:coenzyme A biosynthetic process"/>
    <property type="evidence" value="ECO:0007669"/>
    <property type="project" value="UniProtKB-UniRule"/>
</dbReference>
<dbReference type="SUPFAM" id="SSF102645">
    <property type="entry name" value="CoaB-like"/>
    <property type="match status" value="1"/>
</dbReference>
<dbReference type="InterPro" id="IPR003382">
    <property type="entry name" value="Flavoprotein"/>
</dbReference>
<comment type="pathway">
    <text evidence="3 4">Cofactor biosynthesis; coenzyme A biosynthesis; CoA from (R)-pantothenate: step 2/5.</text>
</comment>
<dbReference type="EC" id="6.3.2.5" evidence="3"/>
<dbReference type="GO" id="GO:0071513">
    <property type="term" value="C:phosphopantothenoylcysteine decarboxylase complex"/>
    <property type="evidence" value="ECO:0007669"/>
    <property type="project" value="TreeGrafter"/>
</dbReference>
<dbReference type="Gene3D" id="3.40.50.1950">
    <property type="entry name" value="Flavin prenyltransferase-like"/>
    <property type="match status" value="1"/>
</dbReference>
<feature type="binding site" evidence="3">
    <location>
        <position position="334"/>
    </location>
    <ligand>
        <name>CTP</name>
        <dbReference type="ChEBI" id="CHEBI:37563"/>
    </ligand>
</feature>
<accession>A0A386HMW3</accession>
<dbReference type="Pfam" id="PF02441">
    <property type="entry name" value="Flavoprotein"/>
    <property type="match status" value="1"/>
</dbReference>
<dbReference type="SUPFAM" id="SSF52507">
    <property type="entry name" value="Homo-oligomeric flavin-containing Cys decarboxylases, HFCD"/>
    <property type="match status" value="1"/>
</dbReference>
<comment type="catalytic activity">
    <reaction evidence="3 4">
        <text>N-[(R)-4-phosphopantothenoyl]-L-cysteine + H(+) = (R)-4'-phosphopantetheine + CO2</text>
        <dbReference type="Rhea" id="RHEA:16793"/>
        <dbReference type="ChEBI" id="CHEBI:15378"/>
        <dbReference type="ChEBI" id="CHEBI:16526"/>
        <dbReference type="ChEBI" id="CHEBI:59458"/>
        <dbReference type="ChEBI" id="CHEBI:61723"/>
        <dbReference type="EC" id="4.1.1.36"/>
    </reaction>
</comment>
<name>A0A386HMW3_9BACT</name>
<comment type="function">
    <text evidence="3">Catalyzes two sequential steps in the biosynthesis of coenzyme A. In the first step cysteine is conjugated to 4'-phosphopantothenate to form 4-phosphopantothenoylcysteine. In the second step the latter compound is decarboxylated to form 4'-phosphopantotheine.</text>
</comment>
<keyword evidence="1 3" id="KW-0210">Decarboxylase</keyword>
<dbReference type="Pfam" id="PF04127">
    <property type="entry name" value="DFP"/>
    <property type="match status" value="1"/>
</dbReference>
<dbReference type="GO" id="GO:0010181">
    <property type="term" value="F:FMN binding"/>
    <property type="evidence" value="ECO:0007669"/>
    <property type="project" value="UniProtKB-UniRule"/>
</dbReference>
<comment type="function">
    <text evidence="4">Catalyzes two steps in the biosynthesis of coenzyme A. In the first step cysteine is conjugated to 4'-phosphopantothenate to form 4-phosphopantothenoylcysteine, in the latter compound is decarboxylated to form 4'-phosphopantotheine.</text>
</comment>
<dbReference type="EMBL" id="CP032489">
    <property type="protein sequence ID" value="AYD47237.1"/>
    <property type="molecule type" value="Genomic_DNA"/>
</dbReference>
<comment type="cofactor">
    <cofactor evidence="3">
        <name>Mg(2+)</name>
        <dbReference type="ChEBI" id="CHEBI:18420"/>
    </cofactor>
</comment>
<feature type="region of interest" description="Phosphopantothenate--cysteine ligase" evidence="3">
    <location>
        <begin position="187"/>
        <end position="394"/>
    </location>
</feature>
<keyword evidence="3" id="KW-0511">Multifunctional enzyme</keyword>
<comment type="catalytic activity">
    <reaction evidence="3 4">
        <text>(R)-4'-phosphopantothenate + L-cysteine + CTP = N-[(R)-4-phosphopantothenoyl]-L-cysteine + CMP + diphosphate + H(+)</text>
        <dbReference type="Rhea" id="RHEA:19397"/>
        <dbReference type="ChEBI" id="CHEBI:10986"/>
        <dbReference type="ChEBI" id="CHEBI:15378"/>
        <dbReference type="ChEBI" id="CHEBI:33019"/>
        <dbReference type="ChEBI" id="CHEBI:35235"/>
        <dbReference type="ChEBI" id="CHEBI:37563"/>
        <dbReference type="ChEBI" id="CHEBI:59458"/>
        <dbReference type="ChEBI" id="CHEBI:60377"/>
        <dbReference type="EC" id="6.3.2.5"/>
    </reaction>
</comment>
<feature type="domain" description="Flavoprotein" evidence="6">
    <location>
        <begin position="5"/>
        <end position="172"/>
    </location>
</feature>
<evidence type="ECO:0000313" key="8">
    <source>
        <dbReference type="EMBL" id="AYD47237.1"/>
    </source>
</evidence>
<dbReference type="OrthoDB" id="9802554at2"/>
<keyword evidence="5" id="KW-0175">Coiled coil</keyword>
<feature type="binding site" evidence="3">
    <location>
        <position position="276"/>
    </location>
    <ligand>
        <name>CTP</name>
        <dbReference type="ChEBI" id="CHEBI:37563"/>
    </ligand>
</feature>
<feature type="coiled-coil region" evidence="5">
    <location>
        <begin position="280"/>
        <end position="341"/>
    </location>
</feature>
<dbReference type="InterPro" id="IPR005252">
    <property type="entry name" value="CoaBC"/>
</dbReference>
<dbReference type="Proteomes" id="UP000266118">
    <property type="component" value="Chromosome"/>
</dbReference>
<evidence type="ECO:0000256" key="4">
    <source>
        <dbReference type="RuleBase" id="RU364078"/>
    </source>
</evidence>
<dbReference type="GO" id="GO:0015941">
    <property type="term" value="P:pantothenate catabolic process"/>
    <property type="evidence" value="ECO:0007669"/>
    <property type="project" value="InterPro"/>
</dbReference>
<dbReference type="PANTHER" id="PTHR14359:SF6">
    <property type="entry name" value="PHOSPHOPANTOTHENOYLCYSTEINE DECARBOXYLASE"/>
    <property type="match status" value="1"/>
</dbReference>
<feature type="domain" description="DNA/pantothenate metabolism flavoprotein C-terminal" evidence="7">
    <location>
        <begin position="183"/>
        <end position="391"/>
    </location>
</feature>
<dbReference type="InterPro" id="IPR035929">
    <property type="entry name" value="CoaB-like_sf"/>
</dbReference>
<proteinExistence type="inferred from homology"/>
<keyword evidence="3" id="KW-0479">Metal-binding</keyword>
<dbReference type="EC" id="4.1.1.36" evidence="3"/>
<dbReference type="RefSeq" id="WP_119986141.1">
    <property type="nucleotide sequence ID" value="NZ_CP032489.1"/>
</dbReference>
<keyword evidence="2 3" id="KW-0456">Lyase</keyword>
<dbReference type="GO" id="GO:0046872">
    <property type="term" value="F:metal ion binding"/>
    <property type="evidence" value="ECO:0007669"/>
    <property type="project" value="UniProtKB-KW"/>
</dbReference>
<keyword evidence="3 4" id="KW-0288">FMN</keyword>
<dbReference type="GO" id="GO:0004633">
    <property type="term" value="F:phosphopantothenoylcysteine decarboxylase activity"/>
    <property type="evidence" value="ECO:0007669"/>
    <property type="project" value="UniProtKB-UniRule"/>
</dbReference>
<dbReference type="InterPro" id="IPR036551">
    <property type="entry name" value="Flavin_trans-like"/>
</dbReference>
<protein>
    <recommendedName>
        <fullName evidence="3">Coenzyme A biosynthesis bifunctional protein CoaBC</fullName>
    </recommendedName>
    <alternativeName>
        <fullName evidence="3">DNA/pantothenate metabolism flavoprotein</fullName>
    </alternativeName>
    <alternativeName>
        <fullName evidence="3">Phosphopantothenoylcysteine synthetase/decarboxylase</fullName>
        <shortName evidence="3">PPCS-PPCDC</shortName>
    </alternativeName>
    <domain>
        <recommendedName>
            <fullName evidence="3">Phosphopantothenoylcysteine decarboxylase</fullName>
            <shortName evidence="3">PPC decarboxylase</shortName>
            <shortName evidence="3">PPC-DC</shortName>
            <ecNumber evidence="3">4.1.1.36</ecNumber>
        </recommendedName>
        <alternativeName>
            <fullName evidence="3">CoaC</fullName>
        </alternativeName>
    </domain>
    <domain>
        <recommendedName>
            <fullName evidence="3">Phosphopantothenate--cysteine ligase</fullName>
            <ecNumber evidence="3">6.3.2.5</ecNumber>
        </recommendedName>
        <alternativeName>
            <fullName evidence="3">CoaB</fullName>
        </alternativeName>
        <alternativeName>
            <fullName evidence="3">Phosphopantothenoylcysteine synthetase</fullName>
            <shortName evidence="3">PPC synthetase</shortName>
            <shortName evidence="3">PPC-S</shortName>
        </alternativeName>
    </domain>
</protein>
<dbReference type="Gene3D" id="3.40.50.10300">
    <property type="entry name" value="CoaB-like"/>
    <property type="match status" value="1"/>
</dbReference>